<accession>A0A3M3MKT9</accession>
<dbReference type="EMBL" id="RBPL01000061">
    <property type="protein sequence ID" value="RMN97521.1"/>
    <property type="molecule type" value="Genomic_DNA"/>
</dbReference>
<sequence length="1170" mass="130099">MPRADHPSCRRIGTMNLPLTTLAPPLPASLASDTYPPDFSKTTQELARDLLHPLKPELDVETTWLTYRDSEVEFDHGSNIHRVPLIPGLIEYFTGHLQWIDNDVVALHPPLDARSPTPDTQQPDIEPPAIKPLGRAATVAFFTQVSEQLEQRYTAKLADYWSTATLNGETRSSRFVAEQIECLTSECAVLIALGKMTTGHYSLLSAALGPCATNATAGLADLQPHSVYSLSAQDGDGPSLSLYGAFAIARRLRDAPVQLDLEELEDVLLFTPHDGLEAFASLKQLNDALVQRVTEPKYRGRLGDGVSTGQASPTEPAPILQWQYTLMDGNFLSLLLARQVVAQQSVFAQAVQLARSQQMDAACFKQSIASLLKPWIYFDNHWRLDGFDSDLVQNQMPDWWKTMTLTQRQAWHREAQRFGEQVVNMRKASKEHFGQAENDSRTYPTRFIDQQLAQLLNRLSIAATAQQINISLTYRTGTEVLEIPGAPVLPETETENVSLRQLVHTQALRTKAKDAVLLRAVDAFGVPLAHLDKQAVTELIATLEDPRYLSDYLDLHLKTSAYAQQLKRSEKAMLQAQMKMALLEIEQQAFAPAGREWIKAVLDSPAPQGRRTMAGESIEVRFFSVNQFKMTNVMLIAPAGKFEKGPLVLCTLDASDGVVFRWFNSMYHLTTSFLEEAPFQQYLIQQIPVSRRLETLHAMQYEKEAKHWRPPEVFTQLTLLPIPSRLLRPVVFVSQSKDIYEENHETKINHLINEAKRQMSLSTGTGQSGRGFDLIASIAILFLPGAIMMPVSLGAGLYKTWSAFSKIDENDLEGAAEEFLSALSYLAITLVGHLALALKPAGSAAKTVRRPHLVRRVGRDGQAQIGYLLSHSKAPRFPDSKLIAAMDPKRFVAIEVEGQTCLISRRANLFGHSRLYRVNPMDATQLVHEQEFALRSTNGTWKIVGKQILRMSQSAIRNAQAQLTSLTNLWPASLEEASSAERLSFETDYLALAQTSNAENYSEIVAYVESGSTDINPLLRSGVRNATTRRFLRQFHKLNAWEGTAFRATYVSSDGVACLEREVGSVFTDNGVQSASVSRANASRWSQDGFVSSNANAANHPVFFIFAPGVPKKNMFTGFLGDHVAIPPGTCVQLGATKRINGQLFALFDAPEQMVDQTYDLYTGEQELWV</sequence>
<dbReference type="Pfam" id="PF20178">
    <property type="entry name" value="ToxA_N"/>
    <property type="match status" value="1"/>
</dbReference>
<dbReference type="AlphaFoldDB" id="A0A3M3MKT9"/>
<comment type="caution">
    <text evidence="2">The sequence shown here is derived from an EMBL/GenBank/DDBJ whole genome shotgun (WGS) entry which is preliminary data.</text>
</comment>
<name>A0A3M3MKT9_9PSED</name>
<feature type="domain" description="Dermonecrotic toxin N-terminal" evidence="1">
    <location>
        <begin position="529"/>
        <end position="686"/>
    </location>
</feature>
<protein>
    <recommendedName>
        <fullName evidence="1">Dermonecrotic toxin N-terminal domain-containing protein</fullName>
    </recommendedName>
</protein>
<dbReference type="Proteomes" id="UP000278062">
    <property type="component" value="Unassembled WGS sequence"/>
</dbReference>
<evidence type="ECO:0000313" key="2">
    <source>
        <dbReference type="EMBL" id="RMN97521.1"/>
    </source>
</evidence>
<evidence type="ECO:0000313" key="3">
    <source>
        <dbReference type="Proteomes" id="UP000278062"/>
    </source>
</evidence>
<evidence type="ECO:0000259" key="1">
    <source>
        <dbReference type="Pfam" id="PF20178"/>
    </source>
</evidence>
<gene>
    <name evidence="2" type="ORF">ALQ49_05745</name>
</gene>
<organism evidence="2 3">
    <name type="scientific">Pseudomonas syringae pv. apii</name>
    <dbReference type="NCBI Taxonomy" id="81036"/>
    <lineage>
        <taxon>Bacteria</taxon>
        <taxon>Pseudomonadati</taxon>
        <taxon>Pseudomonadota</taxon>
        <taxon>Gammaproteobacteria</taxon>
        <taxon>Pseudomonadales</taxon>
        <taxon>Pseudomonadaceae</taxon>
        <taxon>Pseudomonas</taxon>
    </lineage>
</organism>
<dbReference type="InterPro" id="IPR046673">
    <property type="entry name" value="ToxA_N"/>
</dbReference>
<reference evidence="2 3" key="1">
    <citation type="submission" date="2018-08" db="EMBL/GenBank/DDBJ databases">
        <title>Recombination of ecologically and evolutionarily significant loci maintains genetic cohesion in the Pseudomonas syringae species complex.</title>
        <authorList>
            <person name="Dillon M."/>
            <person name="Thakur S."/>
            <person name="Almeida R.N.D."/>
            <person name="Weir B.S."/>
            <person name="Guttman D.S."/>
        </authorList>
    </citation>
    <scope>NUCLEOTIDE SEQUENCE [LARGE SCALE GENOMIC DNA]</scope>
    <source>
        <strain evidence="2 3">1089_5</strain>
    </source>
</reference>
<proteinExistence type="predicted"/>